<dbReference type="InParanoid" id="F2U7X3"/>
<feature type="active site" description="Proton acceptor" evidence="13">
    <location>
        <position position="1257"/>
    </location>
</feature>
<dbReference type="OMA" id="HWYWPKT"/>
<feature type="binding site" evidence="15">
    <location>
        <position position="90"/>
    </location>
    <ligand>
        <name>[2Fe-2S] cluster</name>
        <dbReference type="ChEBI" id="CHEBI:190135"/>
        <label>1</label>
    </ligand>
</feature>
<feature type="binding site" evidence="15">
    <location>
        <position position="189"/>
    </location>
    <ligand>
        <name>[2Fe-2S] cluster</name>
        <dbReference type="ChEBI" id="CHEBI:190135"/>
        <label>2</label>
    </ligand>
</feature>
<dbReference type="InterPro" id="IPR037165">
    <property type="entry name" value="AldOxase/xan_DH_Mopterin-bd_sf"/>
</dbReference>
<feature type="binding site" evidence="15">
    <location>
        <position position="772"/>
    </location>
    <ligand>
        <name>Mo-molybdopterin</name>
        <dbReference type="ChEBI" id="CHEBI:71302"/>
    </ligand>
    <ligandPart>
        <name>Mo</name>
        <dbReference type="ChEBI" id="CHEBI:28685"/>
    </ligandPart>
</feature>
<keyword evidence="7 14" id="KW-0274">FAD</keyword>
<dbReference type="SUPFAM" id="SSF56003">
    <property type="entry name" value="Molybdenum cofactor-binding domain"/>
    <property type="match status" value="1"/>
</dbReference>
<keyword evidence="9 15" id="KW-0408">Iron</keyword>
<evidence type="ECO:0000256" key="12">
    <source>
        <dbReference type="ARBA" id="ARBA00034078"/>
    </source>
</evidence>
<dbReference type="Pfam" id="PF02738">
    <property type="entry name" value="MoCoBD_1"/>
    <property type="match status" value="1"/>
</dbReference>
<sequence length="1312" mass="141027">MKCERCNTRVKPAVELQPGSSYHGFCPTCNAKIVFKSDVPTKSTLTFTLNGKPQKVQNPDPDMTLNEYIRTIAGLKGTKLSCAEGGCGACVVAITKKDTASGKDVTVPANSCLRLLAACEGLQITTVEGIGSTRTKMHPVQKTLATHWGSQCGGCSSGMVMSMYSLLQRSPQPTKQEVEDCLDGNICRCTGYRPILDAFKSFAVDADFPASTDIEDMSGVYHTPCDKLPCGQACADQCSTDRKLARLKIAADTVSWIEPVDLDDLLSIVDSHKKDKYMLVFGNTSTGVFKDQNPTLKIDVSRLVALQSTNSDHDGTLHIGAGVTIAALIDYLIQQKALSDSFETLADHLKKVASTPIRSVASWAGNVMMVHDNPDFPSDIFTIMAGANATLTVNSKSQGTKTLNFFDFLQFDMAGWVITSLSIPALKKGDHFTTHKVMKRHENCHAYINAAILINLDSSNTVQGTPTMVFGGFTPYASKSTAAAKQLAGQKLTADLIQQAADTLAQEFQPDSPAPFASVPYRRSLLTTLFYKSMLAALPSISPKVASAAKPYVRPVTSGEQSYDTDPSLYPVSQPLPKVSAFMQTTGEAQYTDDAFIRPGSLFAAFVHAEQGNCTLASVDSSAALHMDGVVDVILGNDMGVTSPVGGDGPDQEPCLVKVGDRILFNGQAYAVVLATTQAKANAAAKLVTAKYTDVKPVITTLDDAIANKSFFDAQVPPVKTGKDIKTALQECDHVIEGEVSCGSQYHFYMETQTAMAFPTDDGGLELHASTQNVSDTQLFASQATGLPASKINVVMKRAGGSYGGKITRSWFTATVVAYAANKHNLPVRCVLELHSNMRLVGKRHPFKCVYKVGTLKSKLHAVDMQWYADAGAYVFDSDGTMGQGQTACDAAYYCPNWQVVSTVCQTNTPSNTATRAPGCLPAVYMMETVMDHLAKSLKVDPSTFRQNNVYQQGQITPTGMTLRYCSLSHLWSQFLDAIGYDARKKAVDQYNANNTWTKQGFAIAPNKYGLGVGGFYHVSTHVLVNGGDGTVAVTCGGNEIGQGLDTKLAQVVAQQLGLKMEQVAVHSNTSMLHGNNTPTGGSCTSDAVSYAAIDACQQINTALKPLRSKNPDASWEEIVGMAKDQGIDLGARGWCAKPGAEGGFDYNSYGMVANQVQVDILTGEVQILRTDILFDCGQSMNPAIDIGQVEGGYVMGLGYFLTEEILYDKKSGRLVTDGTWEYKPPSSKDIPIDFRVNLLKNAPNPVGVLRSKASGEPPTCMASSVVFAVKQAIESSLKERGEMPDYLAVNAPLTPENIQQLCKVSPKQFSV</sequence>
<dbReference type="Proteomes" id="UP000007799">
    <property type="component" value="Unassembled WGS sequence"/>
</dbReference>
<dbReference type="Pfam" id="PF01799">
    <property type="entry name" value="Fer2_2"/>
    <property type="match status" value="1"/>
</dbReference>
<dbReference type="InterPro" id="IPR046867">
    <property type="entry name" value="AldOxase/xan_DH_MoCoBD2"/>
</dbReference>
<protein>
    <recommendedName>
        <fullName evidence="20">Aldehyde oxidase</fullName>
    </recommendedName>
</protein>
<dbReference type="KEGG" id="sre:PTSG_04607"/>
<evidence type="ECO:0000256" key="2">
    <source>
        <dbReference type="ARBA" id="ARBA00006849"/>
    </source>
</evidence>
<dbReference type="Pfam" id="PF01315">
    <property type="entry name" value="Ald_Xan_dh_C"/>
    <property type="match status" value="1"/>
</dbReference>
<evidence type="ECO:0000256" key="8">
    <source>
        <dbReference type="ARBA" id="ARBA00023002"/>
    </source>
</evidence>
<feature type="binding site" evidence="15">
    <location>
        <position position="187"/>
    </location>
    <ligand>
        <name>[2Fe-2S] cluster</name>
        <dbReference type="ChEBI" id="CHEBI:190135"/>
        <label>2</label>
    </ligand>
</feature>
<evidence type="ECO:0000256" key="9">
    <source>
        <dbReference type="ARBA" id="ARBA00023004"/>
    </source>
</evidence>
<dbReference type="Pfam" id="PF00111">
    <property type="entry name" value="Fer2"/>
    <property type="match status" value="1"/>
</dbReference>
<evidence type="ECO:0000256" key="10">
    <source>
        <dbReference type="ARBA" id="ARBA00023014"/>
    </source>
</evidence>
<dbReference type="InterPro" id="IPR016167">
    <property type="entry name" value="FAD-bd_PCMH_sub1"/>
</dbReference>
<dbReference type="PROSITE" id="PS00197">
    <property type="entry name" value="2FE2S_FER_1"/>
    <property type="match status" value="1"/>
</dbReference>
<dbReference type="FunFam" id="3.30.365.10:FF:000001">
    <property type="entry name" value="Xanthine dehydrogenase oxidase"/>
    <property type="match status" value="1"/>
</dbReference>
<dbReference type="EMBL" id="GL832964">
    <property type="protein sequence ID" value="EGD72878.1"/>
    <property type="molecule type" value="Genomic_DNA"/>
</dbReference>
<comment type="similarity">
    <text evidence="2">Belongs to the xanthine dehydrogenase family.</text>
</comment>
<gene>
    <name evidence="18" type="ORF">PTSG_04607</name>
</gene>
<dbReference type="PANTHER" id="PTHR45444:SF3">
    <property type="entry name" value="XANTHINE DEHYDROGENASE"/>
    <property type="match status" value="1"/>
</dbReference>
<dbReference type="InterPro" id="IPR000674">
    <property type="entry name" value="Ald_Oxase/Xan_DH_a/b"/>
</dbReference>
<evidence type="ECO:0000313" key="18">
    <source>
        <dbReference type="EMBL" id="EGD72878.1"/>
    </source>
</evidence>
<dbReference type="FunCoup" id="F2U7X3">
    <property type="interactions" value="376"/>
</dbReference>
<comment type="cofactor">
    <cofactor evidence="15">
        <name>Mo-molybdopterin</name>
        <dbReference type="ChEBI" id="CHEBI:71302"/>
    </cofactor>
    <text evidence="15">Binds 1 Mo-molybdopterin (Mo-MPT) cofactor per subunit.</text>
</comment>
<evidence type="ECO:0000256" key="13">
    <source>
        <dbReference type="PIRSR" id="PIRSR000127-1"/>
    </source>
</evidence>
<evidence type="ECO:0000256" key="14">
    <source>
        <dbReference type="PIRSR" id="PIRSR000127-2"/>
    </source>
</evidence>
<dbReference type="InterPro" id="IPR002888">
    <property type="entry name" value="2Fe-2S-bd"/>
</dbReference>
<dbReference type="GO" id="GO:0071949">
    <property type="term" value="F:FAD binding"/>
    <property type="evidence" value="ECO:0007669"/>
    <property type="project" value="InterPro"/>
</dbReference>
<evidence type="ECO:0000256" key="5">
    <source>
        <dbReference type="ARBA" id="ARBA00022714"/>
    </source>
</evidence>
<dbReference type="SUPFAM" id="SSF56176">
    <property type="entry name" value="FAD-binding/transporter-associated domain-like"/>
    <property type="match status" value="1"/>
</dbReference>
<evidence type="ECO:0000256" key="6">
    <source>
        <dbReference type="ARBA" id="ARBA00022723"/>
    </source>
</evidence>
<evidence type="ECO:0000256" key="3">
    <source>
        <dbReference type="ARBA" id="ARBA00022505"/>
    </source>
</evidence>
<keyword evidence="6 15" id="KW-0479">Metal-binding</keyword>
<dbReference type="Pfam" id="PF00941">
    <property type="entry name" value="FAD_binding_5"/>
    <property type="match status" value="1"/>
</dbReference>
<dbReference type="PROSITE" id="PS51085">
    <property type="entry name" value="2FE2S_FER_2"/>
    <property type="match status" value="1"/>
</dbReference>
<evidence type="ECO:0000256" key="7">
    <source>
        <dbReference type="ARBA" id="ARBA00022827"/>
    </source>
</evidence>
<keyword evidence="4" id="KW-0285">Flavoprotein</keyword>
<dbReference type="InterPro" id="IPR006058">
    <property type="entry name" value="2Fe2S_fd_BS"/>
</dbReference>
<comment type="cofactor">
    <cofactor evidence="15">
        <name>[2Fe-2S] cluster</name>
        <dbReference type="ChEBI" id="CHEBI:190135"/>
    </cofactor>
    <text evidence="15">Binds 2 [2Fe-2S] clusters.</text>
</comment>
<keyword evidence="19" id="KW-1185">Reference proteome</keyword>
<dbReference type="RefSeq" id="XP_004994700.1">
    <property type="nucleotide sequence ID" value="XM_004994643.1"/>
</dbReference>
<dbReference type="InterPro" id="IPR036683">
    <property type="entry name" value="CO_DH_flav_C_dom_sf"/>
</dbReference>
<evidence type="ECO:0000256" key="11">
    <source>
        <dbReference type="ARBA" id="ARBA00023027"/>
    </source>
</evidence>
<evidence type="ECO:0000256" key="1">
    <source>
        <dbReference type="ARBA" id="ARBA00001974"/>
    </source>
</evidence>
<feature type="binding site" evidence="14">
    <location>
        <begin position="362"/>
        <end position="366"/>
    </location>
    <ligand>
        <name>FAD</name>
        <dbReference type="ChEBI" id="CHEBI:57692"/>
    </ligand>
</feature>
<reference evidence="18" key="1">
    <citation type="submission" date="2009-08" db="EMBL/GenBank/DDBJ databases">
        <title>Annotation of Salpingoeca rosetta.</title>
        <authorList>
            <consortium name="The Broad Institute Genome Sequencing Platform"/>
            <person name="Russ C."/>
            <person name="Cuomo C."/>
            <person name="Burger G."/>
            <person name="Gray M.W."/>
            <person name="Holland P.W.H."/>
            <person name="King N."/>
            <person name="Lang F.B.F."/>
            <person name="Roger A.J."/>
            <person name="Ruiz-Trillo I."/>
            <person name="Young S.K."/>
            <person name="Zeng Q."/>
            <person name="Gargeya S."/>
            <person name="Alvarado L."/>
            <person name="Berlin A."/>
            <person name="Chapman S.B."/>
            <person name="Chen Z."/>
            <person name="Freedman E."/>
            <person name="Gellesch M."/>
            <person name="Goldberg J."/>
            <person name="Griggs A."/>
            <person name="Gujja S."/>
            <person name="Heilman E."/>
            <person name="Heiman D."/>
            <person name="Howarth C."/>
            <person name="Mehta T."/>
            <person name="Neiman D."/>
            <person name="Pearson M."/>
            <person name="Roberts A."/>
            <person name="Saif S."/>
            <person name="Shea T."/>
            <person name="Shenoy N."/>
            <person name="Sisk P."/>
            <person name="Stolte C."/>
            <person name="Sykes S."/>
            <person name="White J."/>
            <person name="Yandava C."/>
            <person name="Haas B."/>
            <person name="Nusbaum C."/>
            <person name="Birren B."/>
        </authorList>
    </citation>
    <scope>NUCLEOTIDE SEQUENCE [LARGE SCALE GENOMIC DNA]</scope>
    <source>
        <strain evidence="18">ATCC 50818</strain>
    </source>
</reference>
<dbReference type="Gene3D" id="3.30.43.10">
    <property type="entry name" value="Uridine Diphospho-n-acetylenolpyruvylglucosamine Reductase, domain 2"/>
    <property type="match status" value="1"/>
</dbReference>
<dbReference type="FunFam" id="3.10.20.30:FF:000012">
    <property type="entry name" value="Xanthine dehydrogenase/oxidase"/>
    <property type="match status" value="1"/>
</dbReference>
<feature type="domain" description="FAD-binding PCMH-type" evidence="17">
    <location>
        <begin position="249"/>
        <end position="428"/>
    </location>
</feature>
<keyword evidence="5 15" id="KW-0001">2Fe-2S</keyword>
<dbReference type="Gene3D" id="3.30.465.10">
    <property type="match status" value="1"/>
</dbReference>
<feature type="binding site" evidence="15">
    <location>
        <position position="152"/>
    </location>
    <ligand>
        <name>[2Fe-2S] cluster</name>
        <dbReference type="ChEBI" id="CHEBI:190135"/>
        <label>2</label>
    </ligand>
</feature>
<feature type="binding site" evidence="14">
    <location>
        <position position="375"/>
    </location>
    <ligand>
        <name>FAD</name>
        <dbReference type="ChEBI" id="CHEBI:57692"/>
    </ligand>
</feature>
<evidence type="ECO:0000256" key="4">
    <source>
        <dbReference type="ARBA" id="ARBA00022630"/>
    </source>
</evidence>
<dbReference type="InterPro" id="IPR016208">
    <property type="entry name" value="Ald_Oxase/xanthine_DH-like"/>
</dbReference>
<evidence type="ECO:0000313" key="19">
    <source>
        <dbReference type="Proteomes" id="UP000007799"/>
    </source>
</evidence>
<accession>F2U7X3</accession>
<feature type="binding site" evidence="15">
    <location>
        <position position="916"/>
    </location>
    <ligand>
        <name>Mo-molybdopterin</name>
        <dbReference type="ChEBI" id="CHEBI:71302"/>
    </ligand>
    <ligandPart>
        <name>Mo</name>
        <dbReference type="ChEBI" id="CHEBI:28685"/>
    </ligandPart>
</feature>
<dbReference type="Gene3D" id="3.30.365.10">
    <property type="entry name" value="Aldehyde oxidase/xanthine dehydrogenase, molybdopterin binding domain"/>
    <property type="match status" value="4"/>
</dbReference>
<feature type="binding site" evidence="15">
    <location>
        <position position="87"/>
    </location>
    <ligand>
        <name>[2Fe-2S] cluster</name>
        <dbReference type="ChEBI" id="CHEBI:190135"/>
        <label>1</label>
    </ligand>
</feature>
<dbReference type="SMART" id="SM01008">
    <property type="entry name" value="Ald_Xan_dh_C"/>
    <property type="match status" value="1"/>
</dbReference>
<dbReference type="InterPro" id="IPR001041">
    <property type="entry name" value="2Fe-2S_ferredoxin-type"/>
</dbReference>
<comment type="cofactor">
    <cofactor evidence="12">
        <name>[2Fe-2S] cluster</name>
        <dbReference type="ChEBI" id="CHEBI:190135"/>
    </cofactor>
</comment>
<dbReference type="GO" id="GO:0051537">
    <property type="term" value="F:2 iron, 2 sulfur cluster binding"/>
    <property type="evidence" value="ECO:0007669"/>
    <property type="project" value="UniProtKB-KW"/>
</dbReference>
<dbReference type="eggNOG" id="KOG0430">
    <property type="taxonomic scope" value="Eukaryota"/>
</dbReference>
<dbReference type="SUPFAM" id="SSF47741">
    <property type="entry name" value="CO dehydrogenase ISP C-domain like"/>
    <property type="match status" value="1"/>
</dbReference>
<evidence type="ECO:0000259" key="16">
    <source>
        <dbReference type="PROSITE" id="PS51085"/>
    </source>
</evidence>
<dbReference type="InterPro" id="IPR036856">
    <property type="entry name" value="Ald_Oxase/Xan_DH_a/b_sf"/>
</dbReference>
<name>F2U7X3_SALR5</name>
<dbReference type="InterPro" id="IPR008274">
    <property type="entry name" value="AldOxase/xan_DH_MoCoBD1"/>
</dbReference>
<dbReference type="SUPFAM" id="SSF54292">
    <property type="entry name" value="2Fe-2S ferredoxin-like"/>
    <property type="match status" value="1"/>
</dbReference>
<dbReference type="PANTHER" id="PTHR45444">
    <property type="entry name" value="XANTHINE DEHYDROGENASE"/>
    <property type="match status" value="1"/>
</dbReference>
<evidence type="ECO:0000259" key="17">
    <source>
        <dbReference type="PROSITE" id="PS51387"/>
    </source>
</evidence>
<dbReference type="InterPro" id="IPR016169">
    <property type="entry name" value="FAD-bd_PCMH_sub2"/>
</dbReference>
<dbReference type="InterPro" id="IPR036010">
    <property type="entry name" value="2Fe-2S_ferredoxin-like_sf"/>
</dbReference>
<dbReference type="PIRSF" id="PIRSF000127">
    <property type="entry name" value="Xanthine_DH"/>
    <property type="match status" value="1"/>
</dbReference>
<evidence type="ECO:0008006" key="20">
    <source>
        <dbReference type="Google" id="ProtNLM"/>
    </source>
</evidence>
<dbReference type="Gene3D" id="3.30.390.50">
    <property type="entry name" value="CO dehydrogenase flavoprotein, C-terminal domain"/>
    <property type="match status" value="1"/>
</dbReference>
<dbReference type="Gene3D" id="3.10.20.30">
    <property type="match status" value="1"/>
</dbReference>
<keyword evidence="11" id="KW-0520">NAD</keyword>
<feature type="binding site" evidence="15">
    <location>
        <position position="112"/>
    </location>
    <ligand>
        <name>[2Fe-2S] cluster</name>
        <dbReference type="ChEBI" id="CHEBI:190135"/>
        <label>1</label>
    </ligand>
</feature>
<dbReference type="Pfam" id="PF03450">
    <property type="entry name" value="CO_deh_flav_C"/>
    <property type="match status" value="1"/>
</dbReference>
<dbReference type="Gene3D" id="3.90.1170.50">
    <property type="entry name" value="Aldehyde oxidase/xanthine dehydrogenase, a/b hammerhead"/>
    <property type="match status" value="1"/>
</dbReference>
<dbReference type="GeneID" id="16075282"/>
<keyword evidence="10 15" id="KW-0411">Iron-sulfur</keyword>
<dbReference type="GO" id="GO:0005506">
    <property type="term" value="F:iron ion binding"/>
    <property type="evidence" value="ECO:0007669"/>
    <property type="project" value="InterPro"/>
</dbReference>
<feature type="binding site" evidence="14">
    <location>
        <position position="436"/>
    </location>
    <ligand>
        <name>FAD</name>
        <dbReference type="ChEBI" id="CHEBI:57692"/>
    </ligand>
</feature>
<comment type="cofactor">
    <cofactor evidence="1 14">
        <name>FAD</name>
        <dbReference type="ChEBI" id="CHEBI:57692"/>
    </cofactor>
</comment>
<feature type="binding site" evidence="15">
    <location>
        <position position="155"/>
    </location>
    <ligand>
        <name>[2Fe-2S] cluster</name>
        <dbReference type="ChEBI" id="CHEBI:190135"/>
        <label>2</label>
    </ligand>
</feature>
<dbReference type="GO" id="GO:0016491">
    <property type="term" value="F:oxidoreductase activity"/>
    <property type="evidence" value="ECO:0007669"/>
    <property type="project" value="UniProtKB-KW"/>
</dbReference>
<feature type="domain" description="2Fe-2S ferredoxin-type" evidence="16">
    <location>
        <begin position="43"/>
        <end position="130"/>
    </location>
</feature>
<evidence type="ECO:0000256" key="15">
    <source>
        <dbReference type="PIRSR" id="PIRSR000127-3"/>
    </source>
</evidence>
<feature type="binding site" evidence="15">
    <location>
        <position position="1082"/>
    </location>
    <ligand>
        <name>Mo-molybdopterin</name>
        <dbReference type="ChEBI" id="CHEBI:71302"/>
    </ligand>
    <ligandPart>
        <name>Mo</name>
        <dbReference type="ChEBI" id="CHEBI:28685"/>
    </ligandPart>
</feature>
<keyword evidence="3 15" id="KW-0500">Molybdenum</keyword>
<dbReference type="InterPro" id="IPR005107">
    <property type="entry name" value="CO_DH_flav_C"/>
</dbReference>
<dbReference type="CDD" id="cd00207">
    <property type="entry name" value="fer2"/>
    <property type="match status" value="1"/>
</dbReference>
<dbReference type="InterPro" id="IPR036884">
    <property type="entry name" value="2Fe-2S-bd_dom_sf"/>
</dbReference>
<feature type="binding site" evidence="15">
    <location>
        <position position="82"/>
    </location>
    <ligand>
        <name>[2Fe-2S] cluster</name>
        <dbReference type="ChEBI" id="CHEBI:190135"/>
        <label>1</label>
    </ligand>
</feature>
<organism evidence="19">
    <name type="scientific">Salpingoeca rosetta (strain ATCC 50818 / BSB-021)</name>
    <dbReference type="NCBI Taxonomy" id="946362"/>
    <lineage>
        <taxon>Eukaryota</taxon>
        <taxon>Choanoflagellata</taxon>
        <taxon>Craspedida</taxon>
        <taxon>Salpingoecidae</taxon>
        <taxon>Salpingoeca</taxon>
    </lineage>
</organism>
<dbReference type="OrthoDB" id="8300278at2759"/>
<dbReference type="PROSITE" id="PS51387">
    <property type="entry name" value="FAD_PCMH"/>
    <property type="match status" value="1"/>
</dbReference>
<dbReference type="SMART" id="SM01092">
    <property type="entry name" value="CO_deh_flav_C"/>
    <property type="match status" value="1"/>
</dbReference>
<dbReference type="Gene3D" id="1.10.150.120">
    <property type="entry name" value="[2Fe-2S]-binding domain"/>
    <property type="match status" value="1"/>
</dbReference>
<keyword evidence="8" id="KW-0560">Oxidoreductase</keyword>
<dbReference type="SUPFAM" id="SSF55447">
    <property type="entry name" value="CO dehydrogenase flavoprotein C-terminal domain-like"/>
    <property type="match status" value="1"/>
</dbReference>
<proteinExistence type="inferred from homology"/>
<dbReference type="STRING" id="946362.F2U7X3"/>
<dbReference type="InterPro" id="IPR012675">
    <property type="entry name" value="Beta-grasp_dom_sf"/>
</dbReference>
<dbReference type="Pfam" id="PF20256">
    <property type="entry name" value="MoCoBD_2"/>
    <property type="match status" value="1"/>
</dbReference>
<dbReference type="InterPro" id="IPR002346">
    <property type="entry name" value="Mopterin_DH_FAD-bd"/>
</dbReference>
<dbReference type="InterPro" id="IPR036318">
    <property type="entry name" value="FAD-bd_PCMH-like_sf"/>
</dbReference>
<dbReference type="SUPFAM" id="SSF54665">
    <property type="entry name" value="CO dehydrogenase molybdoprotein N-domain-like"/>
    <property type="match status" value="1"/>
</dbReference>
<dbReference type="InterPro" id="IPR016166">
    <property type="entry name" value="FAD-bd_PCMH"/>
</dbReference>